<gene>
    <name evidence="9" type="ORF">JCR33_16680</name>
</gene>
<reference evidence="9" key="1">
    <citation type="submission" date="2020-12" db="EMBL/GenBank/DDBJ databases">
        <title>Bacterial taxonomy.</title>
        <authorList>
            <person name="Pan X."/>
        </authorList>
    </citation>
    <scope>NUCLEOTIDE SEQUENCE</scope>
    <source>
        <strain evidence="9">B2012</strain>
    </source>
</reference>
<organism evidence="9 10">
    <name type="scientific">Acuticoccus mangrovi</name>
    <dbReference type="NCBI Taxonomy" id="2796142"/>
    <lineage>
        <taxon>Bacteria</taxon>
        <taxon>Pseudomonadati</taxon>
        <taxon>Pseudomonadota</taxon>
        <taxon>Alphaproteobacteria</taxon>
        <taxon>Hyphomicrobiales</taxon>
        <taxon>Amorphaceae</taxon>
        <taxon>Acuticoccus</taxon>
    </lineage>
</organism>
<evidence type="ECO:0000256" key="4">
    <source>
        <dbReference type="ARBA" id="ARBA00022833"/>
    </source>
</evidence>
<evidence type="ECO:0000256" key="2">
    <source>
        <dbReference type="ARBA" id="ARBA00022723"/>
    </source>
</evidence>
<keyword evidence="3 6" id="KW-0378">Hydrolase</keyword>
<evidence type="ECO:0000256" key="5">
    <source>
        <dbReference type="ARBA" id="ARBA00023049"/>
    </source>
</evidence>
<keyword evidence="2" id="KW-0479">Metal-binding</keyword>
<feature type="transmembrane region" description="Helical" evidence="7">
    <location>
        <begin position="12"/>
        <end position="36"/>
    </location>
</feature>
<dbReference type="AlphaFoldDB" id="A0A934ILX4"/>
<keyword evidence="10" id="KW-1185">Reference proteome</keyword>
<dbReference type="EMBL" id="JAEKJA010000015">
    <property type="protein sequence ID" value="MBJ3777346.1"/>
    <property type="molecule type" value="Genomic_DNA"/>
</dbReference>
<dbReference type="GO" id="GO:0046872">
    <property type="term" value="F:metal ion binding"/>
    <property type="evidence" value="ECO:0007669"/>
    <property type="project" value="UniProtKB-KW"/>
</dbReference>
<evidence type="ECO:0000256" key="6">
    <source>
        <dbReference type="RuleBase" id="RU003983"/>
    </source>
</evidence>
<dbReference type="GO" id="GO:0006508">
    <property type="term" value="P:proteolysis"/>
    <property type="evidence" value="ECO:0007669"/>
    <property type="project" value="UniProtKB-KW"/>
</dbReference>
<protein>
    <submittedName>
        <fullName evidence="9">M48 family metalloprotease</fullName>
    </submittedName>
</protein>
<feature type="domain" description="Peptidase M48" evidence="8">
    <location>
        <begin position="146"/>
        <end position="327"/>
    </location>
</feature>
<keyword evidence="5 6" id="KW-0482">Metalloprotease</keyword>
<comment type="cofactor">
    <cofactor evidence="6">
        <name>Zn(2+)</name>
        <dbReference type="ChEBI" id="CHEBI:29105"/>
    </cofactor>
    <text evidence="6">Binds 1 zinc ion per subunit.</text>
</comment>
<evidence type="ECO:0000313" key="10">
    <source>
        <dbReference type="Proteomes" id="UP000609531"/>
    </source>
</evidence>
<keyword evidence="7" id="KW-0812">Transmembrane</keyword>
<dbReference type="RefSeq" id="WP_198883254.1">
    <property type="nucleotide sequence ID" value="NZ_JAEKJA010000015.1"/>
</dbReference>
<keyword evidence="7" id="KW-0472">Membrane</keyword>
<comment type="caution">
    <text evidence="9">The sequence shown here is derived from an EMBL/GenBank/DDBJ whole genome shotgun (WGS) entry which is preliminary data.</text>
</comment>
<keyword evidence="1 6" id="KW-0645">Protease</keyword>
<evidence type="ECO:0000256" key="3">
    <source>
        <dbReference type="ARBA" id="ARBA00022801"/>
    </source>
</evidence>
<dbReference type="InterPro" id="IPR001915">
    <property type="entry name" value="Peptidase_M48"/>
</dbReference>
<dbReference type="Pfam" id="PF01435">
    <property type="entry name" value="Peptidase_M48"/>
    <property type="match status" value="1"/>
</dbReference>
<accession>A0A934ILX4</accession>
<keyword evidence="4 6" id="KW-0862">Zinc</keyword>
<dbReference type="GO" id="GO:0004222">
    <property type="term" value="F:metalloendopeptidase activity"/>
    <property type="evidence" value="ECO:0007669"/>
    <property type="project" value="InterPro"/>
</dbReference>
<evidence type="ECO:0000259" key="8">
    <source>
        <dbReference type="Pfam" id="PF01435"/>
    </source>
</evidence>
<feature type="transmembrane region" description="Helical" evidence="7">
    <location>
        <begin position="56"/>
        <end position="89"/>
    </location>
</feature>
<keyword evidence="7" id="KW-1133">Transmembrane helix</keyword>
<evidence type="ECO:0000256" key="7">
    <source>
        <dbReference type="SAM" id="Phobius"/>
    </source>
</evidence>
<evidence type="ECO:0000256" key="1">
    <source>
        <dbReference type="ARBA" id="ARBA00022670"/>
    </source>
</evidence>
<name>A0A934ILX4_9HYPH</name>
<evidence type="ECO:0000313" key="9">
    <source>
        <dbReference type="EMBL" id="MBJ3777346.1"/>
    </source>
</evidence>
<dbReference type="Proteomes" id="UP000609531">
    <property type="component" value="Unassembled WGS sequence"/>
</dbReference>
<comment type="similarity">
    <text evidence="6">Belongs to the peptidase M48 family.</text>
</comment>
<proteinExistence type="inferred from homology"/>
<sequence length="383" mass="44002">MLFSTALSLTIALSIIVLFFRFVILSLLLCIFYYIGEYLFFIITERHRDLNIYSQISSGITLIFVISVLLTLIVIVYSVIVFLFGPLIILSSTRNSKMKSSNVADRKLDAVNQYVANTMRREIVKLFTEARRFYVGAIITGFSKRFILDRRVSELMSDAQVAAILYHEYSHFSEGTTFPYIFLRRVHISTEFLAQQLCATGNESLYSTMIKWSTCIIPDFFSARTLIRDSIRDANFIIVSLCRYTVKYFIRRFRLDFWVAEFVADSRAAQYCGANALGSALVRLSALQLIDSLETIPSEEIFLRNWRLLAGKYTETHPSINDRLNNIGFKQINDIVIIAYRDYRSTFVTNNPSRNYLAPRVIDPIDTSGIAIIGFAFVEMHEC</sequence>